<evidence type="ECO:0000313" key="3">
    <source>
        <dbReference type="Proteomes" id="UP001472677"/>
    </source>
</evidence>
<dbReference type="Proteomes" id="UP001472677">
    <property type="component" value="Unassembled WGS sequence"/>
</dbReference>
<protein>
    <submittedName>
        <fullName evidence="2">Uncharacterized protein</fullName>
    </submittedName>
</protein>
<proteinExistence type="predicted"/>
<sequence length="117" mass="12671">MQMMNEQRVHGMHCTMGRTAQLNFASYLDGKGIDCRERASVIAASSMSSDERNKRHVATRGLMPPPRPSTSSFPNSIHEKSRFGSSISRNSLIRGAEMSTSSNTSKSTSGSSSNSKA</sequence>
<keyword evidence="3" id="KW-1185">Reference proteome</keyword>
<gene>
    <name evidence="2" type="ORF">V6N12_007916</name>
</gene>
<evidence type="ECO:0000256" key="1">
    <source>
        <dbReference type="SAM" id="MobiDB-lite"/>
    </source>
</evidence>
<feature type="region of interest" description="Disordered" evidence="1">
    <location>
        <begin position="44"/>
        <end position="117"/>
    </location>
</feature>
<accession>A0ABR2APB8</accession>
<feature type="compositionally biased region" description="Low complexity" evidence="1">
    <location>
        <begin position="99"/>
        <end position="117"/>
    </location>
</feature>
<reference evidence="2 3" key="1">
    <citation type="journal article" date="2024" name="G3 (Bethesda)">
        <title>Genome assembly of Hibiscus sabdariffa L. provides insights into metabolisms of medicinal natural products.</title>
        <authorList>
            <person name="Kim T."/>
        </authorList>
    </citation>
    <scope>NUCLEOTIDE SEQUENCE [LARGE SCALE GENOMIC DNA]</scope>
    <source>
        <strain evidence="2">TK-2024</strain>
        <tissue evidence="2">Old leaves</tissue>
    </source>
</reference>
<dbReference type="EMBL" id="JBBPBM010000438">
    <property type="protein sequence ID" value="KAK8495388.1"/>
    <property type="molecule type" value="Genomic_DNA"/>
</dbReference>
<evidence type="ECO:0000313" key="2">
    <source>
        <dbReference type="EMBL" id="KAK8495388.1"/>
    </source>
</evidence>
<name>A0ABR2APB8_9ROSI</name>
<organism evidence="2 3">
    <name type="scientific">Hibiscus sabdariffa</name>
    <name type="common">roselle</name>
    <dbReference type="NCBI Taxonomy" id="183260"/>
    <lineage>
        <taxon>Eukaryota</taxon>
        <taxon>Viridiplantae</taxon>
        <taxon>Streptophyta</taxon>
        <taxon>Embryophyta</taxon>
        <taxon>Tracheophyta</taxon>
        <taxon>Spermatophyta</taxon>
        <taxon>Magnoliopsida</taxon>
        <taxon>eudicotyledons</taxon>
        <taxon>Gunneridae</taxon>
        <taxon>Pentapetalae</taxon>
        <taxon>rosids</taxon>
        <taxon>malvids</taxon>
        <taxon>Malvales</taxon>
        <taxon>Malvaceae</taxon>
        <taxon>Malvoideae</taxon>
        <taxon>Hibiscus</taxon>
    </lineage>
</organism>
<comment type="caution">
    <text evidence="2">The sequence shown here is derived from an EMBL/GenBank/DDBJ whole genome shotgun (WGS) entry which is preliminary data.</text>
</comment>